<dbReference type="PROSITE" id="PS51087">
    <property type="entry name" value="APAG"/>
    <property type="match status" value="1"/>
</dbReference>
<proteinExistence type="predicted"/>
<dbReference type="Gene3D" id="2.60.40.1470">
    <property type="entry name" value="ApaG domain"/>
    <property type="match status" value="1"/>
</dbReference>
<name>A0A9W8HZW0_9FUNG</name>
<dbReference type="PANTHER" id="PTHR47463">
    <property type="entry name" value="F-BOX PROTEIN SKIP16"/>
    <property type="match status" value="1"/>
</dbReference>
<dbReference type="InterPro" id="IPR007474">
    <property type="entry name" value="ApaG_domain"/>
</dbReference>
<dbReference type="InterPro" id="IPR036767">
    <property type="entry name" value="ApaG_sf"/>
</dbReference>
<comment type="caution">
    <text evidence="2">The sequence shown here is derived from an EMBL/GenBank/DDBJ whole genome shotgun (WGS) entry which is preliminary data.</text>
</comment>
<dbReference type="EMBL" id="JANBUW010002132">
    <property type="protein sequence ID" value="KAJ2841559.1"/>
    <property type="molecule type" value="Genomic_DNA"/>
</dbReference>
<feature type="domain" description="ApaG" evidence="1">
    <location>
        <begin position="158"/>
        <end position="293"/>
    </location>
</feature>
<reference evidence="2" key="1">
    <citation type="submission" date="2022-07" db="EMBL/GenBank/DDBJ databases">
        <title>Phylogenomic reconstructions and comparative analyses of Kickxellomycotina fungi.</title>
        <authorList>
            <person name="Reynolds N.K."/>
            <person name="Stajich J.E."/>
            <person name="Barry K."/>
            <person name="Grigoriev I.V."/>
            <person name="Crous P."/>
            <person name="Smith M.E."/>
        </authorList>
    </citation>
    <scope>NUCLEOTIDE SEQUENCE</scope>
    <source>
        <strain evidence="2">NRRL 1566</strain>
    </source>
</reference>
<dbReference type="SUPFAM" id="SSF110069">
    <property type="entry name" value="ApaG-like"/>
    <property type="match status" value="1"/>
</dbReference>
<dbReference type="Proteomes" id="UP001139887">
    <property type="component" value="Unassembled WGS sequence"/>
</dbReference>
<dbReference type="Pfam" id="PF04379">
    <property type="entry name" value="DUF525"/>
    <property type="match status" value="1"/>
</dbReference>
<dbReference type="OrthoDB" id="2305498at2759"/>
<accession>A0A9W8HZW0</accession>
<evidence type="ECO:0000313" key="2">
    <source>
        <dbReference type="EMBL" id="KAJ2841559.1"/>
    </source>
</evidence>
<evidence type="ECO:0000313" key="3">
    <source>
        <dbReference type="Proteomes" id="UP001139887"/>
    </source>
</evidence>
<organism evidence="2 3">
    <name type="scientific">Coemansia brasiliensis</name>
    <dbReference type="NCBI Taxonomy" id="2650707"/>
    <lineage>
        <taxon>Eukaryota</taxon>
        <taxon>Fungi</taxon>
        <taxon>Fungi incertae sedis</taxon>
        <taxon>Zoopagomycota</taxon>
        <taxon>Kickxellomycotina</taxon>
        <taxon>Kickxellomycetes</taxon>
        <taxon>Kickxellales</taxon>
        <taxon>Kickxellaceae</taxon>
        <taxon>Coemansia</taxon>
    </lineage>
</organism>
<evidence type="ECO:0000259" key="1">
    <source>
        <dbReference type="PROSITE" id="PS51087"/>
    </source>
</evidence>
<dbReference type="AlphaFoldDB" id="A0A9W8HZW0"/>
<sequence>MSGESVPVRELLQVVNDSPDMRDFIMAHHIHDGQRRRQWFLDHGLFGSYECYGEFCSLSWLSSRMLQVVQMGRFRLLIFAWCSQTRNYLGIVVGCPMVHSSHLLHHVIQLQPQSYRFVDKGLFGEFFTSYVDHLVAGNHDIYDQRISLMPNCGPHTSSSLSHGIKITVSSMFCVDETPRFRVYRYQVTFELVDPKQLGCSSVQLESRNWLIYYTNQEYVHASGPGVVGEFPRLSVDRPFYKYCSRIEDDPAGLEVVGFEGQFTFVPGSLDEPAGANITLPVPFIELPIPLEVI</sequence>
<protein>
    <recommendedName>
        <fullName evidence="1">ApaG domain-containing protein</fullName>
    </recommendedName>
</protein>
<keyword evidence="3" id="KW-1185">Reference proteome</keyword>
<dbReference type="PANTHER" id="PTHR47463:SF2">
    <property type="entry name" value="F-BOX PROTEIN SKIP16"/>
    <property type="match status" value="1"/>
</dbReference>
<gene>
    <name evidence="2" type="ORF">IWW36_006221</name>
</gene>